<dbReference type="OrthoDB" id="6436230at2759"/>
<evidence type="ECO:0000313" key="2">
    <source>
        <dbReference type="EMBL" id="GFY39252.1"/>
    </source>
</evidence>
<gene>
    <name evidence="2" type="ORF">TNIN_251121</name>
</gene>
<protein>
    <submittedName>
        <fullName evidence="2">Uncharacterized protein</fullName>
    </submittedName>
</protein>
<name>A0A8X6WRI0_9ARAC</name>
<dbReference type="EMBL" id="BMAV01001301">
    <property type="protein sequence ID" value="GFY39252.1"/>
    <property type="molecule type" value="Genomic_DNA"/>
</dbReference>
<evidence type="ECO:0000313" key="3">
    <source>
        <dbReference type="Proteomes" id="UP000886998"/>
    </source>
</evidence>
<keyword evidence="1" id="KW-0732">Signal</keyword>
<dbReference type="AlphaFoldDB" id="A0A8X6WRI0"/>
<keyword evidence="3" id="KW-1185">Reference proteome</keyword>
<accession>A0A8X6WRI0</accession>
<feature type="signal peptide" evidence="1">
    <location>
        <begin position="1"/>
        <end position="16"/>
    </location>
</feature>
<feature type="chain" id="PRO_5036504071" evidence="1">
    <location>
        <begin position="17"/>
        <end position="88"/>
    </location>
</feature>
<organism evidence="2 3">
    <name type="scientific">Trichonephila inaurata madagascariensis</name>
    <dbReference type="NCBI Taxonomy" id="2747483"/>
    <lineage>
        <taxon>Eukaryota</taxon>
        <taxon>Metazoa</taxon>
        <taxon>Ecdysozoa</taxon>
        <taxon>Arthropoda</taxon>
        <taxon>Chelicerata</taxon>
        <taxon>Arachnida</taxon>
        <taxon>Araneae</taxon>
        <taxon>Araneomorphae</taxon>
        <taxon>Entelegynae</taxon>
        <taxon>Araneoidea</taxon>
        <taxon>Nephilidae</taxon>
        <taxon>Trichonephila</taxon>
        <taxon>Trichonephila inaurata</taxon>
    </lineage>
</organism>
<proteinExistence type="predicted"/>
<reference evidence="2" key="1">
    <citation type="submission" date="2020-08" db="EMBL/GenBank/DDBJ databases">
        <title>Multicomponent nature underlies the extraordinary mechanical properties of spider dragline silk.</title>
        <authorList>
            <person name="Kono N."/>
            <person name="Nakamura H."/>
            <person name="Mori M."/>
            <person name="Yoshida Y."/>
            <person name="Ohtoshi R."/>
            <person name="Malay A.D."/>
            <person name="Moran D.A.P."/>
            <person name="Tomita M."/>
            <person name="Numata K."/>
            <person name="Arakawa K."/>
        </authorList>
    </citation>
    <scope>NUCLEOTIDE SEQUENCE</scope>
</reference>
<evidence type="ECO:0000256" key="1">
    <source>
        <dbReference type="SAM" id="SignalP"/>
    </source>
</evidence>
<dbReference type="Proteomes" id="UP000886998">
    <property type="component" value="Unassembled WGS sequence"/>
</dbReference>
<sequence length="88" mass="9984">MIRLYLLLLAIQCVISKNCQQPFFSVESQNICVYLSSRVISLDNIETYCATEVYGAEPFTGRLTDDGLKDFRKALMDYIAIPNRVLIG</sequence>
<comment type="caution">
    <text evidence="2">The sequence shown here is derived from an EMBL/GenBank/DDBJ whole genome shotgun (WGS) entry which is preliminary data.</text>
</comment>